<dbReference type="InterPro" id="IPR003171">
    <property type="entry name" value="Mehydrof_redctse-like"/>
</dbReference>
<comment type="similarity">
    <text evidence="3">Belongs to the methylenetetrahydrofolate reductase family.</text>
</comment>
<dbReference type="CDD" id="cd00537">
    <property type="entry name" value="MTHFR"/>
    <property type="match status" value="1"/>
</dbReference>
<dbReference type="Proteomes" id="UP001304970">
    <property type="component" value="Chromosome"/>
</dbReference>
<dbReference type="SUPFAM" id="SSF51730">
    <property type="entry name" value="FAD-linked oxidoreductase"/>
    <property type="match status" value="1"/>
</dbReference>
<accession>A0AA97A6I9</accession>
<keyword evidence="5" id="KW-0274">FAD</keyword>
<evidence type="ECO:0000256" key="2">
    <source>
        <dbReference type="ARBA" id="ARBA00004777"/>
    </source>
</evidence>
<proteinExistence type="inferred from homology"/>
<evidence type="ECO:0000256" key="6">
    <source>
        <dbReference type="ARBA" id="ARBA00023002"/>
    </source>
</evidence>
<dbReference type="RefSeq" id="WP_338097347.1">
    <property type="nucleotide sequence ID" value="NZ_CP131061.1"/>
</dbReference>
<dbReference type="Pfam" id="PF02219">
    <property type="entry name" value="MTHFR"/>
    <property type="match status" value="1"/>
</dbReference>
<dbReference type="AlphaFoldDB" id="A0AA97A6I9"/>
<dbReference type="GeneID" id="89228590"/>
<keyword evidence="4" id="KW-0285">Flavoprotein</keyword>
<gene>
    <name evidence="7" type="primary">yitJ</name>
    <name evidence="7" type="ORF">MsAm2_11630</name>
</gene>
<name>A0AA97A6I9_9EURY</name>
<evidence type="ECO:0000256" key="3">
    <source>
        <dbReference type="ARBA" id="ARBA00006743"/>
    </source>
</evidence>
<dbReference type="GO" id="GO:0004489">
    <property type="term" value="F:methylenetetrahydrofolate reductase [NAD(P)H] activity"/>
    <property type="evidence" value="ECO:0007669"/>
    <property type="project" value="InterPro"/>
</dbReference>
<comment type="cofactor">
    <cofactor evidence="1">
        <name>FAD</name>
        <dbReference type="ChEBI" id="CHEBI:57692"/>
    </cofactor>
</comment>
<dbReference type="GO" id="GO:0035999">
    <property type="term" value="P:tetrahydrofolate interconversion"/>
    <property type="evidence" value="ECO:0007669"/>
    <property type="project" value="TreeGrafter"/>
</dbReference>
<sequence>MILKSKFHEKLLSEKFLITGEVSPPKGTDVSDALLNAERIHSFTDAINVTDNQCATLHMSSLSFSRLLIEKKYGEPIMQMTCRDRNRIGLQADLLGASALGISNVLIMSGDHPATGDHPKAKAVYDLDSVQLLKTIDQMKNGTDLSNNRLNQSPAFCVGVVSNADPNEKLQLMKLEKKLLFDVDFIQTQAVFDIEKFKEFLEIVDVHGIPVIAGIIPIRSSKMADHMNNNIPGISIPAEISDRIKNAEDPMAEGILIASELIYQLKPLCRGVHMMPVGPHTNTRLILEKTGILSPIY</sequence>
<dbReference type="InterPro" id="IPR029041">
    <property type="entry name" value="FAD-linked_oxidoreductase-like"/>
</dbReference>
<organism evidence="7 8">
    <name type="scientific">Methanolapillus ohkumae</name>
    <dbReference type="NCBI Taxonomy" id="3028298"/>
    <lineage>
        <taxon>Archaea</taxon>
        <taxon>Methanobacteriati</taxon>
        <taxon>Methanobacteriota</taxon>
        <taxon>Stenosarchaea group</taxon>
        <taxon>Methanomicrobia</taxon>
        <taxon>Methanosarcinales</taxon>
        <taxon>Methanosarcinaceae</taxon>
        <taxon>Methanolapillus</taxon>
    </lineage>
</organism>
<evidence type="ECO:0000256" key="4">
    <source>
        <dbReference type="ARBA" id="ARBA00022630"/>
    </source>
</evidence>
<dbReference type="PANTHER" id="PTHR45754:SF3">
    <property type="entry name" value="METHYLENETETRAHYDROFOLATE REDUCTASE (NADPH)"/>
    <property type="match status" value="1"/>
</dbReference>
<evidence type="ECO:0000256" key="5">
    <source>
        <dbReference type="ARBA" id="ARBA00022827"/>
    </source>
</evidence>
<reference evidence="7 8" key="1">
    <citation type="submission" date="2023-07" db="EMBL/GenBank/DDBJ databases">
        <title>Closed genome sequence of Methanosarcinaceae archaeon Am2.</title>
        <authorList>
            <person name="Poehlein A."/>
            <person name="Protasov E."/>
            <person name="Platt K."/>
            <person name="Reeh H."/>
            <person name="Daniel R."/>
            <person name="Brune A."/>
        </authorList>
    </citation>
    <scope>NUCLEOTIDE SEQUENCE [LARGE SCALE GENOMIC DNA]</scope>
    <source>
        <strain evidence="7 8">Am2</strain>
    </source>
</reference>
<evidence type="ECO:0000256" key="1">
    <source>
        <dbReference type="ARBA" id="ARBA00001974"/>
    </source>
</evidence>
<dbReference type="EMBL" id="CP131061">
    <property type="protein sequence ID" value="WNY27368.1"/>
    <property type="molecule type" value="Genomic_DNA"/>
</dbReference>
<dbReference type="Gene3D" id="3.20.20.220">
    <property type="match status" value="1"/>
</dbReference>
<dbReference type="GO" id="GO:0071949">
    <property type="term" value="F:FAD binding"/>
    <property type="evidence" value="ECO:0007669"/>
    <property type="project" value="TreeGrafter"/>
</dbReference>
<dbReference type="PANTHER" id="PTHR45754">
    <property type="entry name" value="METHYLENETETRAHYDROFOLATE REDUCTASE"/>
    <property type="match status" value="1"/>
</dbReference>
<dbReference type="GO" id="GO:0005829">
    <property type="term" value="C:cytosol"/>
    <property type="evidence" value="ECO:0007669"/>
    <property type="project" value="TreeGrafter"/>
</dbReference>
<keyword evidence="6" id="KW-0560">Oxidoreductase</keyword>
<evidence type="ECO:0000313" key="8">
    <source>
        <dbReference type="Proteomes" id="UP001304970"/>
    </source>
</evidence>
<evidence type="ECO:0000313" key="7">
    <source>
        <dbReference type="EMBL" id="WNY27368.1"/>
    </source>
</evidence>
<protein>
    <submittedName>
        <fullName evidence="7">Bifunctional homocysteine S-methyltransferase/5,10-methylenetetrahydrofolate reductase</fullName>
    </submittedName>
</protein>
<comment type="pathway">
    <text evidence="2">One-carbon metabolism; tetrahydrofolate interconversion.</text>
</comment>
<keyword evidence="8" id="KW-1185">Reference proteome</keyword>
<dbReference type="GO" id="GO:0009086">
    <property type="term" value="P:methionine biosynthetic process"/>
    <property type="evidence" value="ECO:0007669"/>
    <property type="project" value="TreeGrafter"/>
</dbReference>